<dbReference type="GeneID" id="110240001"/>
<keyword evidence="3" id="KW-1185">Reference proteome</keyword>
<sequence length="218" mass="25211">FADQLRKNPFLKKHAEKKGIPSSPLDFFGCMFHFLFRKNTAMLHALQEAKSYLGIKPPLLGIHIRTSDLHWGNTNKHSYRSHNSTLFFLCAREQNKLIHEKVNSSLDLKWFLAADDKEVKTTAKHKYPKEVITLDIIPRHLDFVRQNNDLFIRDILLDIFLLAECDYLLLTSGSSFSRLAAAIGFHDKFSVTTDGEHCQVNQTSLVRIITQSLRKHRH</sequence>
<dbReference type="GO" id="GO:0046921">
    <property type="term" value="F:alpha-(1-&gt;6)-fucosyltransferase activity"/>
    <property type="evidence" value="ECO:0007669"/>
    <property type="project" value="TreeGrafter"/>
</dbReference>
<organism evidence="2 3">
    <name type="scientific">Exaiptasia diaphana</name>
    <name type="common">Tropical sea anemone</name>
    <name type="synonym">Aiptasia pulchella</name>
    <dbReference type="NCBI Taxonomy" id="2652724"/>
    <lineage>
        <taxon>Eukaryota</taxon>
        <taxon>Metazoa</taxon>
        <taxon>Cnidaria</taxon>
        <taxon>Anthozoa</taxon>
        <taxon>Hexacorallia</taxon>
        <taxon>Actiniaria</taxon>
        <taxon>Aiptasiidae</taxon>
        <taxon>Exaiptasia</taxon>
    </lineage>
</organism>
<dbReference type="RefSeq" id="XP_020901429.1">
    <property type="nucleotide sequence ID" value="XM_021045770.2"/>
</dbReference>
<dbReference type="EnsemblMetazoa" id="XM_021045770.2">
    <property type="protein sequence ID" value="XP_020901429.1"/>
    <property type="gene ID" value="LOC110240001"/>
</dbReference>
<dbReference type="GO" id="GO:0006487">
    <property type="term" value="P:protein N-linked glycosylation"/>
    <property type="evidence" value="ECO:0007669"/>
    <property type="project" value="TreeGrafter"/>
</dbReference>
<dbReference type="OrthoDB" id="428346at2759"/>
<evidence type="ECO:0000313" key="2">
    <source>
        <dbReference type="EnsemblMetazoa" id="XP_020901429.1"/>
    </source>
</evidence>
<name>A0A913XAF3_EXADI</name>
<dbReference type="InterPro" id="IPR045573">
    <property type="entry name" value="Fut8_N_cat"/>
</dbReference>
<accession>A0A913XAF3</accession>
<dbReference type="Pfam" id="PF19745">
    <property type="entry name" value="FUT8_N_cat"/>
    <property type="match status" value="1"/>
</dbReference>
<feature type="domain" description="Alpha-(1,6)-fucosyltransferase N- and catalytic" evidence="1">
    <location>
        <begin position="26"/>
        <end position="180"/>
    </location>
</feature>
<evidence type="ECO:0000259" key="1">
    <source>
        <dbReference type="Pfam" id="PF19745"/>
    </source>
</evidence>
<dbReference type="Proteomes" id="UP000887567">
    <property type="component" value="Unplaced"/>
</dbReference>
<dbReference type="KEGG" id="epa:110240001"/>
<dbReference type="PANTHER" id="PTHR13132">
    <property type="entry name" value="ALPHA- 1,6 -FUCOSYLTRANSFERASE"/>
    <property type="match status" value="1"/>
</dbReference>
<reference evidence="2" key="1">
    <citation type="submission" date="2022-11" db="UniProtKB">
        <authorList>
            <consortium name="EnsemblMetazoa"/>
        </authorList>
    </citation>
    <scope>IDENTIFICATION</scope>
</reference>
<dbReference type="PANTHER" id="PTHR13132:SF29">
    <property type="entry name" value="ALPHA-(1,6)-FUCOSYLTRANSFERASE"/>
    <property type="match status" value="1"/>
</dbReference>
<dbReference type="Gene3D" id="3.40.50.11350">
    <property type="match status" value="1"/>
</dbReference>
<protein>
    <recommendedName>
        <fullName evidence="1">Alpha-(1,6)-fucosyltransferase N- and catalytic domain-containing protein</fullName>
    </recommendedName>
</protein>
<proteinExistence type="predicted"/>
<evidence type="ECO:0000313" key="3">
    <source>
        <dbReference type="Proteomes" id="UP000887567"/>
    </source>
</evidence>
<dbReference type="AlphaFoldDB" id="A0A913XAF3"/>